<feature type="transmembrane region" description="Helical" evidence="2">
    <location>
        <begin position="7"/>
        <end position="24"/>
    </location>
</feature>
<protein>
    <submittedName>
        <fullName evidence="4">Palmitoyl-CoA hydrolase</fullName>
    </submittedName>
</protein>
<gene>
    <name evidence="4" type="ORF">AREALGSMS7_03767</name>
</gene>
<dbReference type="eggNOG" id="COG1073">
    <property type="taxonomic scope" value="Bacteria"/>
</dbReference>
<evidence type="ECO:0000259" key="3">
    <source>
        <dbReference type="Pfam" id="PF08840"/>
    </source>
</evidence>
<evidence type="ECO:0000313" key="4">
    <source>
        <dbReference type="EMBL" id="ASO07177.1"/>
    </source>
</evidence>
<organism evidence="4 5">
    <name type="scientific">Arenibacter algicola</name>
    <dbReference type="NCBI Taxonomy" id="616991"/>
    <lineage>
        <taxon>Bacteria</taxon>
        <taxon>Pseudomonadati</taxon>
        <taxon>Bacteroidota</taxon>
        <taxon>Flavobacteriia</taxon>
        <taxon>Flavobacteriales</taxon>
        <taxon>Flavobacteriaceae</taxon>
        <taxon>Arenibacter</taxon>
    </lineage>
</organism>
<dbReference type="EMBL" id="CP022515">
    <property type="protein sequence ID" value="ASO07177.1"/>
    <property type="molecule type" value="Genomic_DNA"/>
</dbReference>
<feature type="domain" description="BAAT/Acyl-CoA thioester hydrolase C-terminal" evidence="3">
    <location>
        <begin position="99"/>
        <end position="322"/>
    </location>
</feature>
<dbReference type="STRING" id="616991.GCA_000733925_02000"/>
<dbReference type="PANTHER" id="PTHR10824:SF4">
    <property type="entry name" value="ACYL-COENZYME A THIOESTERASE 1-LIKE"/>
    <property type="match status" value="1"/>
</dbReference>
<feature type="active site" description="Charge relay system" evidence="1">
    <location>
        <position position="128"/>
    </location>
</feature>
<proteinExistence type="predicted"/>
<keyword evidence="2" id="KW-1133">Transmembrane helix</keyword>
<dbReference type="GO" id="GO:0006631">
    <property type="term" value="P:fatty acid metabolic process"/>
    <property type="evidence" value="ECO:0007669"/>
    <property type="project" value="TreeGrafter"/>
</dbReference>
<feature type="active site" description="Charge relay system" evidence="1">
    <location>
        <position position="235"/>
    </location>
</feature>
<dbReference type="InterPro" id="IPR029058">
    <property type="entry name" value="AB_hydrolase_fold"/>
</dbReference>
<dbReference type="Proteomes" id="UP000204551">
    <property type="component" value="Chromosome"/>
</dbReference>
<dbReference type="Pfam" id="PF08840">
    <property type="entry name" value="BAAT_C"/>
    <property type="match status" value="1"/>
</dbReference>
<dbReference type="SUPFAM" id="SSF53474">
    <property type="entry name" value="alpha/beta-Hydrolases"/>
    <property type="match status" value="1"/>
</dbReference>
<feature type="active site" description="Charge relay system" evidence="1">
    <location>
        <position position="270"/>
    </location>
</feature>
<name>A0A221V0P3_9FLAO</name>
<dbReference type="Gene3D" id="3.40.50.1820">
    <property type="entry name" value="alpha/beta hydrolase"/>
    <property type="match status" value="1"/>
</dbReference>
<dbReference type="RefSeq" id="WP_093979508.1">
    <property type="nucleotide sequence ID" value="NZ_CP022515.1"/>
</dbReference>
<dbReference type="KEGG" id="aalg:AREALGSMS7_03767"/>
<evidence type="ECO:0000256" key="2">
    <source>
        <dbReference type="SAM" id="Phobius"/>
    </source>
</evidence>
<dbReference type="AlphaFoldDB" id="A0A221V0P3"/>
<dbReference type="InterPro" id="IPR014940">
    <property type="entry name" value="BAAT_C"/>
</dbReference>
<keyword evidence="4" id="KW-0378">Hydrolase</keyword>
<keyword evidence="2" id="KW-0812">Transmembrane</keyword>
<reference evidence="4 5" key="1">
    <citation type="submission" date="2017-07" db="EMBL/GenBank/DDBJ databases">
        <title>Genome Sequence of Arenibacter algicola Strain SMS7 Isolated from a culture of the Diatom Skeletonema marinoi.</title>
        <authorList>
            <person name="Topel M."/>
            <person name="Pinder M.I.M."/>
            <person name="Johansson O.N."/>
            <person name="Kourtchenko O."/>
            <person name="Godhe A."/>
            <person name="Clarke A.K."/>
        </authorList>
    </citation>
    <scope>NUCLEOTIDE SEQUENCE [LARGE SCALE GENOMIC DNA]</scope>
    <source>
        <strain evidence="4 5">SMS7</strain>
    </source>
</reference>
<dbReference type="GO" id="GO:0006637">
    <property type="term" value="P:acyl-CoA metabolic process"/>
    <property type="evidence" value="ECO:0007669"/>
    <property type="project" value="InterPro"/>
</dbReference>
<dbReference type="InterPro" id="IPR016662">
    <property type="entry name" value="Acyl-CoA_thioEstase_long-chain"/>
</dbReference>
<evidence type="ECO:0000256" key="1">
    <source>
        <dbReference type="PIRSR" id="PIRSR016521-1"/>
    </source>
</evidence>
<dbReference type="GO" id="GO:0047617">
    <property type="term" value="F:fatty acyl-CoA hydrolase activity"/>
    <property type="evidence" value="ECO:0007669"/>
    <property type="project" value="TreeGrafter"/>
</dbReference>
<evidence type="ECO:0000313" key="5">
    <source>
        <dbReference type="Proteomes" id="UP000204551"/>
    </source>
</evidence>
<accession>A0A221V0P3</accession>
<dbReference type="PANTHER" id="PTHR10824">
    <property type="entry name" value="ACYL-COENZYME A THIOESTERASE-RELATED"/>
    <property type="match status" value="1"/>
</dbReference>
<dbReference type="PIRSF" id="PIRSF016521">
    <property type="entry name" value="Acyl-CoA_hydro"/>
    <property type="match status" value="1"/>
</dbReference>
<sequence>MGISRKYIIGIVITILLVIGYFIADSILFSGVKARTINENGIQANYFVKTNTKRSTSIVLIGGGQWGDYWGQQFANRGYSGLSLPYTQREGLPKLPEEINLEYFEKALAWLKKQPEVDPNKIIVMGASRNAELALLLASVFPRSISGVVAYAPSAVSWSNTVLPYNSNELKSSWKYKGLDIPYVPMDKISGNQLNSINMLEYWNKGLQKADFIGQAAIKVEKINGPILLFSGKDDQVWPSSIMADMIEKRLETNTFEHSFQNIKYENAGHLISSNPDDKTSYRTGTIKISGKDYEYEYGGNDEGDFKAKRDAKLKLMEFLEKI</sequence>
<keyword evidence="2" id="KW-0472">Membrane</keyword>